<dbReference type="Proteomes" id="UP000483035">
    <property type="component" value="Unassembled WGS sequence"/>
</dbReference>
<proteinExistence type="predicted"/>
<dbReference type="AlphaFoldDB" id="A0A6L9UDZ4"/>
<feature type="transmembrane region" description="Helical" evidence="1">
    <location>
        <begin position="63"/>
        <end position="79"/>
    </location>
</feature>
<sequence>MDDEESRIRIMHGGPFYELMSWLGLRKRGWRALCLALLAWVVPVLMLLSTGGAYLAGLFLQDWGAWAKFLIAPILLTLSEKPIAFAIDECTSLVFRVPLLASVSRTEGRKALERARERTVATIPEAICLLLAFAASGANAASFLGGNAPSWASSAASQTLAGVWCLAVSNTIYWFLLSRLIWKHLVWAAFLSDISDCRLRLVVTHPDDHAGLGFLGFYPAGYGLFTLAVSCVAAAAIGHVMERQPLTPTLFTIICAAWLVIVTLYYVLPLFKPGAKIVELKKKTILLAMAKATDYERWNERTTLGSNMCDDLQEEQFAELHDIKPIWTAALRTSGLLINRKNMVVLLVPALLPLLAAGAAFLPYSQLGPVVKRLLLL</sequence>
<keyword evidence="1" id="KW-0812">Transmembrane</keyword>
<feature type="transmembrane region" description="Helical" evidence="1">
    <location>
        <begin position="119"/>
        <end position="141"/>
    </location>
</feature>
<evidence type="ECO:0000313" key="3">
    <source>
        <dbReference type="Proteomes" id="UP000483035"/>
    </source>
</evidence>
<keyword evidence="1" id="KW-1133">Transmembrane helix</keyword>
<evidence type="ECO:0000256" key="1">
    <source>
        <dbReference type="SAM" id="Phobius"/>
    </source>
</evidence>
<feature type="transmembrane region" description="Helical" evidence="1">
    <location>
        <begin position="215"/>
        <end position="237"/>
    </location>
</feature>
<gene>
    <name evidence="2" type="ORF">GR212_22475</name>
</gene>
<accession>A0A6L9UDZ4</accession>
<name>A0A6L9UDZ4_9HYPH</name>
<protein>
    <submittedName>
        <fullName evidence="2">Uncharacterized protein</fullName>
    </submittedName>
</protein>
<reference evidence="2 3" key="1">
    <citation type="submission" date="2019-12" db="EMBL/GenBank/DDBJ databases">
        <title>Rhizobium genotypes associated with high levels of biological nitrogen fixation by grain legumes in a temperate-maritime cropping system.</title>
        <authorList>
            <person name="Maluk M."/>
            <person name="Francesc Ferrando Molina F."/>
            <person name="Lopez Del Egido L."/>
            <person name="Lafos M."/>
            <person name="Langarica-Fuentes A."/>
            <person name="Gebre Yohannes G."/>
            <person name="Young M.W."/>
            <person name="Martin P."/>
            <person name="Gantlett R."/>
            <person name="Kenicer G."/>
            <person name="Hawes C."/>
            <person name="Begg G.S."/>
            <person name="Quilliam R.S."/>
            <person name="Squire G.R."/>
            <person name="Poole P.S."/>
            <person name="Young P.W."/>
            <person name="Iannetta P.M."/>
            <person name="James E.K."/>
        </authorList>
    </citation>
    <scope>NUCLEOTIDE SEQUENCE [LARGE SCALE GENOMIC DNA]</scope>
    <source>
        <strain evidence="2 3">JHI1118</strain>
    </source>
</reference>
<organism evidence="2 3">
    <name type="scientific">Rhizobium lusitanum</name>
    <dbReference type="NCBI Taxonomy" id="293958"/>
    <lineage>
        <taxon>Bacteria</taxon>
        <taxon>Pseudomonadati</taxon>
        <taxon>Pseudomonadota</taxon>
        <taxon>Alphaproteobacteria</taxon>
        <taxon>Hyphomicrobiales</taxon>
        <taxon>Rhizobiaceae</taxon>
        <taxon>Rhizobium/Agrobacterium group</taxon>
        <taxon>Rhizobium</taxon>
    </lineage>
</organism>
<feature type="transmembrane region" description="Helical" evidence="1">
    <location>
        <begin position="249"/>
        <end position="268"/>
    </location>
</feature>
<keyword evidence="1" id="KW-0472">Membrane</keyword>
<feature type="transmembrane region" description="Helical" evidence="1">
    <location>
        <begin position="32"/>
        <end position="57"/>
    </location>
</feature>
<evidence type="ECO:0000313" key="2">
    <source>
        <dbReference type="EMBL" id="NEI72356.1"/>
    </source>
</evidence>
<feature type="transmembrane region" description="Helical" evidence="1">
    <location>
        <begin position="161"/>
        <end position="182"/>
    </location>
</feature>
<comment type="caution">
    <text evidence="2">The sequence shown here is derived from an EMBL/GenBank/DDBJ whole genome shotgun (WGS) entry which is preliminary data.</text>
</comment>
<dbReference type="EMBL" id="WUEY01000011">
    <property type="protein sequence ID" value="NEI72356.1"/>
    <property type="molecule type" value="Genomic_DNA"/>
</dbReference>
<feature type="transmembrane region" description="Helical" evidence="1">
    <location>
        <begin position="344"/>
        <end position="364"/>
    </location>
</feature>